<name>A0ABD0RIZ6_CIRMR</name>
<evidence type="ECO:0000256" key="6">
    <source>
        <dbReference type="ARBA" id="ARBA00023034"/>
    </source>
</evidence>
<organism evidence="16 17">
    <name type="scientific">Cirrhinus mrigala</name>
    <name type="common">Mrigala</name>
    <dbReference type="NCBI Taxonomy" id="683832"/>
    <lineage>
        <taxon>Eukaryota</taxon>
        <taxon>Metazoa</taxon>
        <taxon>Chordata</taxon>
        <taxon>Craniata</taxon>
        <taxon>Vertebrata</taxon>
        <taxon>Euteleostomi</taxon>
        <taxon>Actinopterygii</taxon>
        <taxon>Neopterygii</taxon>
        <taxon>Teleostei</taxon>
        <taxon>Ostariophysi</taxon>
        <taxon>Cypriniformes</taxon>
        <taxon>Cyprinidae</taxon>
        <taxon>Labeoninae</taxon>
        <taxon>Labeonini</taxon>
        <taxon>Cirrhinus</taxon>
    </lineage>
</organism>
<keyword evidence="9" id="KW-0010">Activator</keyword>
<evidence type="ECO:0000256" key="9">
    <source>
        <dbReference type="ARBA" id="ARBA00023159"/>
    </source>
</evidence>
<evidence type="ECO:0000256" key="13">
    <source>
        <dbReference type="ARBA" id="ARBA00023242"/>
    </source>
</evidence>
<evidence type="ECO:0000313" key="17">
    <source>
        <dbReference type="Proteomes" id="UP001529510"/>
    </source>
</evidence>
<dbReference type="GO" id="GO:0008203">
    <property type="term" value="P:cholesterol metabolic process"/>
    <property type="evidence" value="ECO:0007669"/>
    <property type="project" value="UniProtKB-KW"/>
</dbReference>
<keyword evidence="11" id="KW-1207">Sterol metabolism</keyword>
<feature type="non-terminal residue" evidence="16">
    <location>
        <position position="105"/>
    </location>
</feature>
<dbReference type="Proteomes" id="UP001529510">
    <property type="component" value="Unassembled WGS sequence"/>
</dbReference>
<reference evidence="16 17" key="1">
    <citation type="submission" date="2024-05" db="EMBL/GenBank/DDBJ databases">
        <title>Genome sequencing and assembly of Indian major carp, Cirrhinus mrigala (Hamilton, 1822).</title>
        <authorList>
            <person name="Mohindra V."/>
            <person name="Chowdhury L.M."/>
            <person name="Lal K."/>
            <person name="Jena J.K."/>
        </authorList>
    </citation>
    <scope>NUCLEOTIDE SEQUENCE [LARGE SCALE GENOMIC DNA]</scope>
    <source>
        <strain evidence="16">CM1030</strain>
        <tissue evidence="16">Blood</tissue>
    </source>
</reference>
<keyword evidence="12" id="KW-0753">Steroid metabolism</keyword>
<protein>
    <recommendedName>
        <fullName evidence="18">WW domain containing adaptor with coiled-coil</fullName>
    </recommendedName>
</protein>
<feature type="region of interest" description="Disordered" evidence="15">
    <location>
        <begin position="1"/>
        <end position="26"/>
    </location>
</feature>
<keyword evidence="17" id="KW-1185">Reference proteome</keyword>
<dbReference type="PANTHER" id="PTHR46062">
    <property type="entry name" value="STEROL REGULATORY ELEMENT-BINDING PROTEIN"/>
    <property type="match status" value="1"/>
</dbReference>
<evidence type="ECO:0000313" key="16">
    <source>
        <dbReference type="EMBL" id="KAL0198495.1"/>
    </source>
</evidence>
<evidence type="ECO:0000256" key="8">
    <source>
        <dbReference type="ARBA" id="ARBA00023125"/>
    </source>
</evidence>
<evidence type="ECO:0000256" key="11">
    <source>
        <dbReference type="ARBA" id="ARBA00023166"/>
    </source>
</evidence>
<evidence type="ECO:0000256" key="10">
    <source>
        <dbReference type="ARBA" id="ARBA00023163"/>
    </source>
</evidence>
<evidence type="ECO:0000256" key="3">
    <source>
        <dbReference type="ARBA" id="ARBA00004394"/>
    </source>
</evidence>
<dbReference type="GO" id="GO:0005634">
    <property type="term" value="C:nucleus"/>
    <property type="evidence" value="ECO:0007669"/>
    <property type="project" value="UniProtKB-SubCell"/>
</dbReference>
<dbReference type="EMBL" id="JAMKFB020000003">
    <property type="protein sequence ID" value="KAL0198495.1"/>
    <property type="molecule type" value="Genomic_DNA"/>
</dbReference>
<keyword evidence="10" id="KW-0804">Transcription</keyword>
<dbReference type="GO" id="GO:0000139">
    <property type="term" value="C:Golgi membrane"/>
    <property type="evidence" value="ECO:0007669"/>
    <property type="project" value="UniProtKB-SubCell"/>
</dbReference>
<dbReference type="AlphaFoldDB" id="A0ABD0RIZ6"/>
<keyword evidence="6" id="KW-0333">Golgi apparatus</keyword>
<evidence type="ECO:0000256" key="5">
    <source>
        <dbReference type="ARBA" id="ARBA00023015"/>
    </source>
</evidence>
<sequence length="105" mass="10982">VTQQSSPQPIPSLPTSPQNVQPMAIQAQMQSLSASPILTTSSPPTQTISTQVQQVPVLLQPQFIKADSLLLTTLKPDASMVTTVASPCITSLATSTAPVQNTSLQ</sequence>
<proteinExistence type="predicted"/>
<feature type="non-terminal residue" evidence="16">
    <location>
        <position position="1"/>
    </location>
</feature>
<keyword evidence="5" id="KW-0805">Transcription regulation</keyword>
<keyword evidence="7" id="KW-0443">Lipid metabolism</keyword>
<comment type="subcellular location">
    <subcellularLocation>
        <location evidence="2">Cytoplasmic vesicle membrane</location>
    </subcellularLocation>
    <subcellularLocation>
        <location evidence="3">Golgi apparatus membrane</location>
    </subcellularLocation>
    <subcellularLocation>
        <location evidence="1">Nucleus</location>
    </subcellularLocation>
</comment>
<accession>A0ABD0RIZ6</accession>
<evidence type="ECO:0000256" key="4">
    <source>
        <dbReference type="ARBA" id="ARBA00022548"/>
    </source>
</evidence>
<gene>
    <name evidence="16" type="ORF">M9458_007035</name>
</gene>
<keyword evidence="13" id="KW-0539">Nucleus</keyword>
<comment type="caution">
    <text evidence="16">The sequence shown here is derived from an EMBL/GenBank/DDBJ whole genome shotgun (WGS) entry which is preliminary data.</text>
</comment>
<evidence type="ECO:0000256" key="7">
    <source>
        <dbReference type="ARBA" id="ARBA00023098"/>
    </source>
</evidence>
<dbReference type="GO" id="GO:0003677">
    <property type="term" value="F:DNA binding"/>
    <property type="evidence" value="ECO:0007669"/>
    <property type="project" value="UniProtKB-KW"/>
</dbReference>
<evidence type="ECO:0008006" key="18">
    <source>
        <dbReference type="Google" id="ProtNLM"/>
    </source>
</evidence>
<evidence type="ECO:0000256" key="14">
    <source>
        <dbReference type="ARBA" id="ARBA00023329"/>
    </source>
</evidence>
<evidence type="ECO:0000256" key="1">
    <source>
        <dbReference type="ARBA" id="ARBA00004123"/>
    </source>
</evidence>
<keyword evidence="4" id="KW-0153">Cholesterol metabolism</keyword>
<dbReference type="PANTHER" id="PTHR46062:SF2">
    <property type="entry name" value="STEROL REGULATORY ELEMENT-BINDING PROTEIN 1"/>
    <property type="match status" value="1"/>
</dbReference>
<dbReference type="GO" id="GO:0030659">
    <property type="term" value="C:cytoplasmic vesicle membrane"/>
    <property type="evidence" value="ECO:0007669"/>
    <property type="project" value="UniProtKB-SubCell"/>
</dbReference>
<keyword evidence="8" id="KW-0238">DNA-binding</keyword>
<evidence type="ECO:0000256" key="12">
    <source>
        <dbReference type="ARBA" id="ARBA00023221"/>
    </source>
</evidence>
<keyword evidence="14" id="KW-0968">Cytoplasmic vesicle</keyword>
<evidence type="ECO:0000256" key="2">
    <source>
        <dbReference type="ARBA" id="ARBA00004156"/>
    </source>
</evidence>
<evidence type="ECO:0000256" key="15">
    <source>
        <dbReference type="SAM" id="MobiDB-lite"/>
    </source>
</evidence>